<reference evidence="2" key="2">
    <citation type="submission" date="2014-07" db="EMBL/GenBank/DDBJ databases">
        <authorList>
            <person name="Hull J."/>
        </authorList>
    </citation>
    <scope>NUCLEOTIDE SEQUENCE</scope>
</reference>
<feature type="non-terminal residue" evidence="2">
    <location>
        <position position="1"/>
    </location>
</feature>
<proteinExistence type="predicted"/>
<dbReference type="GO" id="GO:0005524">
    <property type="term" value="F:ATP binding"/>
    <property type="evidence" value="ECO:0007669"/>
    <property type="project" value="UniProtKB-KW"/>
</dbReference>
<keyword evidence="2" id="KW-0547">Nucleotide-binding</keyword>
<evidence type="ECO:0000256" key="1">
    <source>
        <dbReference type="SAM" id="MobiDB-lite"/>
    </source>
</evidence>
<feature type="region of interest" description="Disordered" evidence="1">
    <location>
        <begin position="196"/>
        <end position="232"/>
    </location>
</feature>
<gene>
    <name evidence="2" type="primary">tauB_1</name>
    <name evidence="2" type="ORF">CM83_1388</name>
</gene>
<organism evidence="2">
    <name type="scientific">Lygus hesperus</name>
    <name type="common">Western plant bug</name>
    <dbReference type="NCBI Taxonomy" id="30085"/>
    <lineage>
        <taxon>Eukaryota</taxon>
        <taxon>Metazoa</taxon>
        <taxon>Ecdysozoa</taxon>
        <taxon>Arthropoda</taxon>
        <taxon>Hexapoda</taxon>
        <taxon>Insecta</taxon>
        <taxon>Pterygota</taxon>
        <taxon>Neoptera</taxon>
        <taxon>Paraneoptera</taxon>
        <taxon>Hemiptera</taxon>
        <taxon>Heteroptera</taxon>
        <taxon>Panheteroptera</taxon>
        <taxon>Cimicomorpha</taxon>
        <taxon>Miridae</taxon>
        <taxon>Mirini</taxon>
        <taxon>Lygus</taxon>
    </lineage>
</organism>
<accession>A0A0A9XTG6</accession>
<feature type="compositionally biased region" description="Basic and acidic residues" evidence="1">
    <location>
        <begin position="217"/>
        <end position="232"/>
    </location>
</feature>
<evidence type="ECO:0000313" key="2">
    <source>
        <dbReference type="EMBL" id="JAG23169.1"/>
    </source>
</evidence>
<feature type="region of interest" description="Disordered" evidence="1">
    <location>
        <begin position="99"/>
        <end position="123"/>
    </location>
</feature>
<feature type="compositionally biased region" description="Basic residues" evidence="1">
    <location>
        <begin position="203"/>
        <end position="216"/>
    </location>
</feature>
<feature type="non-terminal residue" evidence="2">
    <location>
        <position position="232"/>
    </location>
</feature>
<reference evidence="2" key="1">
    <citation type="journal article" date="2014" name="PLoS ONE">
        <title>Transcriptome-Based Identification of ABC Transporters in the Western Tarnished Plant Bug Lygus hesperus.</title>
        <authorList>
            <person name="Hull J.J."/>
            <person name="Chaney K."/>
            <person name="Geib S.M."/>
            <person name="Fabrick J.A."/>
            <person name="Brent C.S."/>
            <person name="Walsh D."/>
            <person name="Lavine L.C."/>
        </authorList>
    </citation>
    <scope>NUCLEOTIDE SEQUENCE</scope>
</reference>
<dbReference type="EMBL" id="GBHO01020435">
    <property type="protein sequence ID" value="JAG23169.1"/>
    <property type="molecule type" value="Transcribed_RNA"/>
</dbReference>
<dbReference type="AlphaFoldDB" id="A0A0A9XTG6"/>
<sequence>DTRKWKKVIHRSTKKRSSSRITIYDEVEEKQNNDAGLRGLKPWEKEYLRLLQWSYVHLGHRPKVKGCINLLEPLRCEETLVRIDQSDVKAVLKIMGHDWPKDQKRGNQKNRNQTKRGSTKDLDELVGSVSREEDELVRWWKRAYCRQSLRRSITQSNEHTMKPLFFKTYDEEERLWGFAERMEAAARRPVTRVLRDSLTAGSKRPRNEKKKSSRKTVKFEFKSSRRKESSLG</sequence>
<name>A0A0A9XTG6_LYGHE</name>
<keyword evidence="2" id="KW-0067">ATP-binding</keyword>
<protein>
    <submittedName>
        <fullName evidence="2">Taurine import ATP-binding protein TauB</fullName>
    </submittedName>
</protein>